<sequence>MPIMTACPAEFIALAEKLADAARPVVRKYFRTPVAVDDKADSSPVTIADREVEAVLRAILAAEVPGHGVLGEEHGRENCDAEYVWVLDPIDGTAAFITGKPSFGTLISLARHGKPILGLIDQAFTDERWLGALGRPTTLNGQPARVRACPDLAHAYAFTTGPELFCDNTRPAWDRIAAGCKRPRYGCDCYAYALLSSGFCDLVVEAGLKPYDFAALVPVIEGAGGIMTDWSGQPLSIHSDGKVCAAGDARLHREALGVLNQ</sequence>
<keyword evidence="6 12" id="KW-0479">Metal-binding</keyword>
<comment type="similarity">
    <text evidence="3">Belongs to the inositol monophosphatase superfamily.</text>
</comment>
<comment type="caution">
    <text evidence="13">The sequence shown here is derived from an EMBL/GenBank/DDBJ whole genome shotgun (WGS) entry which is preliminary data.</text>
</comment>
<dbReference type="PANTHER" id="PTHR43200">
    <property type="entry name" value="PHOSPHATASE"/>
    <property type="match status" value="1"/>
</dbReference>
<dbReference type="CDD" id="cd01641">
    <property type="entry name" value="Bacterial_IMPase_like_1"/>
    <property type="match status" value="1"/>
</dbReference>
<dbReference type="Pfam" id="PF00459">
    <property type="entry name" value="Inositol_P"/>
    <property type="match status" value="1"/>
</dbReference>
<evidence type="ECO:0000313" key="13">
    <source>
        <dbReference type="EMBL" id="EME68343.1"/>
    </source>
</evidence>
<evidence type="ECO:0000256" key="4">
    <source>
        <dbReference type="ARBA" id="ARBA00013085"/>
    </source>
</evidence>
<keyword evidence="5" id="KW-0028">Amino-acid biosynthesis</keyword>
<dbReference type="GO" id="GO:0004401">
    <property type="term" value="F:histidinol-phosphatase activity"/>
    <property type="evidence" value="ECO:0007669"/>
    <property type="project" value="UniProtKB-UniRule"/>
</dbReference>
<evidence type="ECO:0000256" key="7">
    <source>
        <dbReference type="ARBA" id="ARBA00022801"/>
    </source>
</evidence>
<dbReference type="STRING" id="1244869.H261_18832"/>
<evidence type="ECO:0000313" key="14">
    <source>
        <dbReference type="Proteomes" id="UP000011744"/>
    </source>
</evidence>
<dbReference type="SUPFAM" id="SSF56655">
    <property type="entry name" value="Carbohydrate phosphatase"/>
    <property type="match status" value="1"/>
</dbReference>
<dbReference type="UniPathway" id="UPA00031">
    <property type="reaction ID" value="UER00013"/>
</dbReference>
<evidence type="ECO:0000256" key="8">
    <source>
        <dbReference type="ARBA" id="ARBA00022842"/>
    </source>
</evidence>
<reference evidence="13 14" key="1">
    <citation type="journal article" date="2014" name="Genome Announc.">
        <title>Draft Genome Sequence of Magnetospirillum sp. Strain SO-1, a Freshwater Magnetotactic Bacterium Isolated from the Ol'khovka River, Russia.</title>
        <authorList>
            <person name="Grouzdev D.S."/>
            <person name="Dziuba M.V."/>
            <person name="Sukhacheva M.S."/>
            <person name="Mardanov A.V."/>
            <person name="Beletskiy A.V."/>
            <person name="Kuznetsov B.B."/>
            <person name="Skryabin K.G."/>
        </authorList>
    </citation>
    <scope>NUCLEOTIDE SEQUENCE [LARGE SCALE GENOMIC DNA]</scope>
    <source>
        <strain evidence="13 14">SO-1</strain>
    </source>
</reference>
<comment type="pathway">
    <text evidence="2">Amino-acid biosynthesis; L-histidine biosynthesis; L-histidine from 5-phospho-alpha-D-ribose 1-diphosphate: step 8/9.</text>
</comment>
<dbReference type="Gene3D" id="3.40.190.80">
    <property type="match status" value="1"/>
</dbReference>
<dbReference type="InterPro" id="IPR020583">
    <property type="entry name" value="Inositol_monoP_metal-BS"/>
</dbReference>
<feature type="binding site" evidence="12">
    <location>
        <position position="72"/>
    </location>
    <ligand>
        <name>Mg(2+)</name>
        <dbReference type="ChEBI" id="CHEBI:18420"/>
        <label>1</label>
        <note>catalytic</note>
    </ligand>
</feature>
<feature type="binding site" evidence="12">
    <location>
        <position position="90"/>
    </location>
    <ligand>
        <name>Mg(2+)</name>
        <dbReference type="ChEBI" id="CHEBI:18420"/>
        <label>2</label>
    </ligand>
</feature>
<gene>
    <name evidence="13" type="ORF">H261_18832</name>
</gene>
<keyword evidence="8 12" id="KW-0460">Magnesium</keyword>
<comment type="catalytic activity">
    <reaction evidence="10">
        <text>L-histidinol phosphate + H2O = L-histidinol + phosphate</text>
        <dbReference type="Rhea" id="RHEA:14465"/>
        <dbReference type="ChEBI" id="CHEBI:15377"/>
        <dbReference type="ChEBI" id="CHEBI:43474"/>
        <dbReference type="ChEBI" id="CHEBI:57699"/>
        <dbReference type="ChEBI" id="CHEBI:57980"/>
        <dbReference type="EC" id="3.1.3.15"/>
    </reaction>
</comment>
<protein>
    <recommendedName>
        <fullName evidence="4 11">Histidinol-phosphatase</fullName>
        <ecNumber evidence="4 11">3.1.3.15</ecNumber>
    </recommendedName>
</protein>
<dbReference type="GO" id="GO:0000105">
    <property type="term" value="P:L-histidine biosynthetic process"/>
    <property type="evidence" value="ECO:0007669"/>
    <property type="project" value="UniProtKB-UniRule"/>
</dbReference>
<evidence type="ECO:0000256" key="1">
    <source>
        <dbReference type="ARBA" id="ARBA00001946"/>
    </source>
</evidence>
<dbReference type="EC" id="3.1.3.15" evidence="4 11"/>
<dbReference type="eggNOG" id="COG0483">
    <property type="taxonomic scope" value="Bacteria"/>
</dbReference>
<dbReference type="PATRIC" id="fig|1244869.3.peg.3765"/>
<dbReference type="Proteomes" id="UP000011744">
    <property type="component" value="Unassembled WGS sequence"/>
</dbReference>
<name>M3A6B4_9PROT</name>
<dbReference type="InterPro" id="IPR000760">
    <property type="entry name" value="Inositol_monophosphatase-like"/>
</dbReference>
<keyword evidence="9" id="KW-0368">Histidine biosynthesis</keyword>
<evidence type="ECO:0000256" key="10">
    <source>
        <dbReference type="ARBA" id="ARBA00049158"/>
    </source>
</evidence>
<evidence type="ECO:0000256" key="5">
    <source>
        <dbReference type="ARBA" id="ARBA00022605"/>
    </source>
</evidence>
<dbReference type="InterPro" id="IPR011809">
    <property type="entry name" value="His_9_proposed"/>
</dbReference>
<dbReference type="PANTHER" id="PTHR43200:SF6">
    <property type="entry name" value="3'(2'),5'-BISPHOSPHATE NUCLEOTIDASE"/>
    <property type="match status" value="1"/>
</dbReference>
<evidence type="ECO:0000256" key="2">
    <source>
        <dbReference type="ARBA" id="ARBA00004970"/>
    </source>
</evidence>
<organism evidence="13 14">
    <name type="scientific">Paramagnetospirillum caucaseum</name>
    <dbReference type="NCBI Taxonomy" id="1244869"/>
    <lineage>
        <taxon>Bacteria</taxon>
        <taxon>Pseudomonadati</taxon>
        <taxon>Pseudomonadota</taxon>
        <taxon>Alphaproteobacteria</taxon>
        <taxon>Rhodospirillales</taxon>
        <taxon>Magnetospirillaceae</taxon>
        <taxon>Paramagnetospirillum</taxon>
    </lineage>
</organism>
<dbReference type="NCBIfam" id="TIGR02067">
    <property type="entry name" value="his_9_HisN"/>
    <property type="match status" value="1"/>
</dbReference>
<accession>M3A6B4</accession>
<dbReference type="EMBL" id="AONQ01000069">
    <property type="protein sequence ID" value="EME68343.1"/>
    <property type="molecule type" value="Genomic_DNA"/>
</dbReference>
<dbReference type="PROSITE" id="PS00629">
    <property type="entry name" value="IMP_1"/>
    <property type="match status" value="1"/>
</dbReference>
<keyword evidence="14" id="KW-1185">Reference proteome</keyword>
<dbReference type="AlphaFoldDB" id="M3A6B4"/>
<evidence type="ECO:0000256" key="11">
    <source>
        <dbReference type="NCBIfam" id="TIGR02067"/>
    </source>
</evidence>
<evidence type="ECO:0000256" key="3">
    <source>
        <dbReference type="ARBA" id="ARBA00009759"/>
    </source>
</evidence>
<comment type="cofactor">
    <cofactor evidence="1 12">
        <name>Mg(2+)</name>
        <dbReference type="ChEBI" id="CHEBI:18420"/>
    </cofactor>
</comment>
<feature type="binding site" evidence="12">
    <location>
        <position position="91"/>
    </location>
    <ligand>
        <name>Mg(2+)</name>
        <dbReference type="ChEBI" id="CHEBI:18420"/>
        <label>1</label>
        <note>catalytic</note>
    </ligand>
</feature>
<dbReference type="InterPro" id="IPR051090">
    <property type="entry name" value="Inositol_monoP_superfamily"/>
</dbReference>
<feature type="binding site" evidence="12">
    <location>
        <position position="212"/>
    </location>
    <ligand>
        <name>Mg(2+)</name>
        <dbReference type="ChEBI" id="CHEBI:18420"/>
        <label>1</label>
        <note>catalytic</note>
    </ligand>
</feature>
<evidence type="ECO:0000256" key="9">
    <source>
        <dbReference type="ARBA" id="ARBA00023102"/>
    </source>
</evidence>
<feature type="binding site" evidence="12">
    <location>
        <position position="88"/>
    </location>
    <ligand>
        <name>Mg(2+)</name>
        <dbReference type="ChEBI" id="CHEBI:18420"/>
        <label>1</label>
        <note>catalytic</note>
    </ligand>
</feature>
<evidence type="ECO:0000256" key="12">
    <source>
        <dbReference type="PIRSR" id="PIRSR600760-2"/>
    </source>
</evidence>
<evidence type="ECO:0000256" key="6">
    <source>
        <dbReference type="ARBA" id="ARBA00022723"/>
    </source>
</evidence>
<keyword evidence="7" id="KW-0378">Hydrolase</keyword>
<dbReference type="Gene3D" id="3.30.540.10">
    <property type="entry name" value="Fructose-1,6-Bisphosphatase, subunit A, domain 1"/>
    <property type="match status" value="1"/>
</dbReference>
<dbReference type="GO" id="GO:0046872">
    <property type="term" value="F:metal ion binding"/>
    <property type="evidence" value="ECO:0007669"/>
    <property type="project" value="UniProtKB-KW"/>
</dbReference>
<dbReference type="PRINTS" id="PR00377">
    <property type="entry name" value="IMPHPHTASES"/>
</dbReference>
<proteinExistence type="inferred from homology"/>